<dbReference type="Proteomes" id="UP001501725">
    <property type="component" value="Unassembled WGS sequence"/>
</dbReference>
<evidence type="ECO:0000313" key="1">
    <source>
        <dbReference type="EMBL" id="GAA4326324.1"/>
    </source>
</evidence>
<gene>
    <name evidence="1" type="ORF">GCM10023184_14920</name>
</gene>
<dbReference type="EMBL" id="BAABGY010000006">
    <property type="protein sequence ID" value="GAA4326324.1"/>
    <property type="molecule type" value="Genomic_DNA"/>
</dbReference>
<keyword evidence="2" id="KW-1185">Reference proteome</keyword>
<comment type="caution">
    <text evidence="1">The sequence shown here is derived from an EMBL/GenBank/DDBJ whole genome shotgun (WGS) entry which is preliminary data.</text>
</comment>
<reference evidence="2" key="1">
    <citation type="journal article" date="2019" name="Int. J. Syst. Evol. Microbiol.">
        <title>The Global Catalogue of Microorganisms (GCM) 10K type strain sequencing project: providing services to taxonomists for standard genome sequencing and annotation.</title>
        <authorList>
            <consortium name="The Broad Institute Genomics Platform"/>
            <consortium name="The Broad Institute Genome Sequencing Center for Infectious Disease"/>
            <person name="Wu L."/>
            <person name="Ma J."/>
        </authorList>
    </citation>
    <scope>NUCLEOTIDE SEQUENCE [LARGE SCALE GENOMIC DNA]</scope>
    <source>
        <strain evidence="2">JCM 17919</strain>
    </source>
</reference>
<accession>A0ABP8GLX1</accession>
<organism evidence="1 2">
    <name type="scientific">Flaviaesturariibacter amylovorans</name>
    <dbReference type="NCBI Taxonomy" id="1084520"/>
    <lineage>
        <taxon>Bacteria</taxon>
        <taxon>Pseudomonadati</taxon>
        <taxon>Bacteroidota</taxon>
        <taxon>Chitinophagia</taxon>
        <taxon>Chitinophagales</taxon>
        <taxon>Chitinophagaceae</taxon>
        <taxon>Flaviaestuariibacter</taxon>
    </lineage>
</organism>
<protein>
    <submittedName>
        <fullName evidence="1">Uncharacterized protein</fullName>
    </submittedName>
</protein>
<sequence length="73" mass="8561">MKGNVRNRVQCNVFRKSQSDLIVSHIKAGGYKYTNTKFEDNLLIKTYQKGTEGIETRIDTKEITVYEFHIYDL</sequence>
<evidence type="ECO:0000313" key="2">
    <source>
        <dbReference type="Proteomes" id="UP001501725"/>
    </source>
</evidence>
<proteinExistence type="predicted"/>
<name>A0ABP8GLX1_9BACT</name>